<sequence>MKAFWEKTKEQVQLGFNSLERATGTAKTEETEIFTNTFNTIKSHKERLEALMTDLKAYGKHIKKYGEASKNVSMKVAVLFPMGEANQTASATNLQCNTNLATEATNLADTYLVQHVIEQVKALLEEIRLINQTEDNRNKFHVLLINAEKEVKSRQEKGKPTAEYETKAEEHRKEFIKYDQEFMEKANAYIAKAPSAYATIFEAYQYYNAAFAAAHQRLIIDGQNYNLSTLAAKYPDTSITPAAPQPAPAN</sequence>
<proteinExistence type="predicted"/>
<dbReference type="Gene3D" id="1.20.1270.60">
    <property type="entry name" value="Arfaptin homology (AH) domain/BAR domain"/>
    <property type="match status" value="1"/>
</dbReference>
<dbReference type="EMBL" id="DS113198">
    <property type="protein sequence ID" value="EAY20389.1"/>
    <property type="molecule type" value="Genomic_DNA"/>
</dbReference>
<dbReference type="VEuPathDB" id="TrichDB:TVAG_110010"/>
<name>A2DGK2_TRIV3</name>
<gene>
    <name evidence="1" type="ORF">TVAG_110010</name>
</gene>
<dbReference type="Proteomes" id="UP000001542">
    <property type="component" value="Unassembled WGS sequence"/>
</dbReference>
<evidence type="ECO:0000313" key="2">
    <source>
        <dbReference type="Proteomes" id="UP000001542"/>
    </source>
</evidence>
<reference evidence="1" key="1">
    <citation type="submission" date="2006-10" db="EMBL/GenBank/DDBJ databases">
        <authorList>
            <person name="Amadeo P."/>
            <person name="Zhao Q."/>
            <person name="Wortman J."/>
            <person name="Fraser-Liggett C."/>
            <person name="Carlton J."/>
        </authorList>
    </citation>
    <scope>NUCLEOTIDE SEQUENCE</scope>
    <source>
        <strain evidence="1">G3</strain>
    </source>
</reference>
<dbReference type="SMR" id="A2DGK2"/>
<dbReference type="SUPFAM" id="SSF103657">
    <property type="entry name" value="BAR/IMD domain-like"/>
    <property type="match status" value="1"/>
</dbReference>
<reference evidence="1" key="2">
    <citation type="journal article" date="2007" name="Science">
        <title>Draft genome sequence of the sexually transmitted pathogen Trichomonas vaginalis.</title>
        <authorList>
            <person name="Carlton J.M."/>
            <person name="Hirt R.P."/>
            <person name="Silva J.C."/>
            <person name="Delcher A.L."/>
            <person name="Schatz M."/>
            <person name="Zhao Q."/>
            <person name="Wortman J.R."/>
            <person name="Bidwell S.L."/>
            <person name="Alsmark U.C.M."/>
            <person name="Besteiro S."/>
            <person name="Sicheritz-Ponten T."/>
            <person name="Noel C.J."/>
            <person name="Dacks J.B."/>
            <person name="Foster P.G."/>
            <person name="Simillion C."/>
            <person name="Van de Peer Y."/>
            <person name="Miranda-Saavedra D."/>
            <person name="Barton G.J."/>
            <person name="Westrop G.D."/>
            <person name="Mueller S."/>
            <person name="Dessi D."/>
            <person name="Fiori P.L."/>
            <person name="Ren Q."/>
            <person name="Paulsen I."/>
            <person name="Zhang H."/>
            <person name="Bastida-Corcuera F.D."/>
            <person name="Simoes-Barbosa A."/>
            <person name="Brown M.T."/>
            <person name="Hayes R.D."/>
            <person name="Mukherjee M."/>
            <person name="Okumura C.Y."/>
            <person name="Schneider R."/>
            <person name="Smith A.J."/>
            <person name="Vanacova S."/>
            <person name="Villalvazo M."/>
            <person name="Haas B.J."/>
            <person name="Pertea M."/>
            <person name="Feldblyum T.V."/>
            <person name="Utterback T.R."/>
            <person name="Shu C.L."/>
            <person name="Osoegawa K."/>
            <person name="de Jong P.J."/>
            <person name="Hrdy I."/>
            <person name="Horvathova L."/>
            <person name="Zubacova Z."/>
            <person name="Dolezal P."/>
            <person name="Malik S.B."/>
            <person name="Logsdon J.M. Jr."/>
            <person name="Henze K."/>
            <person name="Gupta A."/>
            <person name="Wang C.C."/>
            <person name="Dunne R.L."/>
            <person name="Upcroft J.A."/>
            <person name="Upcroft P."/>
            <person name="White O."/>
            <person name="Salzberg S.L."/>
            <person name="Tang P."/>
            <person name="Chiu C.-H."/>
            <person name="Lee Y.-S."/>
            <person name="Embley T.M."/>
            <person name="Coombs G.H."/>
            <person name="Mottram J.C."/>
            <person name="Tachezy J."/>
            <person name="Fraser-Liggett C.M."/>
            <person name="Johnson P.J."/>
        </authorList>
    </citation>
    <scope>NUCLEOTIDE SEQUENCE [LARGE SCALE GENOMIC DNA]</scope>
    <source>
        <strain evidence="1">G3</strain>
    </source>
</reference>
<accession>A2DGK2</accession>
<evidence type="ECO:0008006" key="3">
    <source>
        <dbReference type="Google" id="ProtNLM"/>
    </source>
</evidence>
<protein>
    <recommendedName>
        <fullName evidence="3">BAR domain-containing protein</fullName>
    </recommendedName>
</protein>
<dbReference type="KEGG" id="tva:5465914"/>
<dbReference type="VEuPathDB" id="TrichDB:TVAGG3_0998170"/>
<dbReference type="AlphaFoldDB" id="A2DGK2"/>
<dbReference type="InterPro" id="IPR027267">
    <property type="entry name" value="AH/BAR_dom_sf"/>
</dbReference>
<dbReference type="RefSeq" id="XP_001581375.1">
    <property type="nucleotide sequence ID" value="XM_001581325.1"/>
</dbReference>
<dbReference type="InParanoid" id="A2DGK2"/>
<evidence type="ECO:0000313" key="1">
    <source>
        <dbReference type="EMBL" id="EAY20389.1"/>
    </source>
</evidence>
<organism evidence="1 2">
    <name type="scientific">Trichomonas vaginalis (strain ATCC PRA-98 / G3)</name>
    <dbReference type="NCBI Taxonomy" id="412133"/>
    <lineage>
        <taxon>Eukaryota</taxon>
        <taxon>Metamonada</taxon>
        <taxon>Parabasalia</taxon>
        <taxon>Trichomonadida</taxon>
        <taxon>Trichomonadidae</taxon>
        <taxon>Trichomonas</taxon>
    </lineage>
</organism>
<keyword evidence="2" id="KW-1185">Reference proteome</keyword>